<dbReference type="GeneID" id="15143501"/>
<dbReference type="InterPro" id="IPR029063">
    <property type="entry name" value="SAM-dependent_MTases_sf"/>
</dbReference>
<reference evidence="1" key="2">
    <citation type="submission" date="2023-03" db="EMBL/GenBank/DDBJ databases">
        <authorList>
            <person name="Shen W."/>
            <person name="Cai J."/>
        </authorList>
    </citation>
    <scope>NUCLEOTIDE SEQUENCE</scope>
    <source>
        <strain evidence="1">K72-2</strain>
    </source>
</reference>
<dbReference type="Gene3D" id="3.40.50.150">
    <property type="entry name" value="Vaccinia Virus protein VP39"/>
    <property type="match status" value="1"/>
</dbReference>
<dbReference type="GO" id="GO:0032259">
    <property type="term" value="P:methylation"/>
    <property type="evidence" value="ECO:0007669"/>
    <property type="project" value="UniProtKB-KW"/>
</dbReference>
<gene>
    <name evidence="2" type="ORF">ECLFYP2_00030</name>
    <name evidence="1" type="ORF">P7I32_14195</name>
</gene>
<keyword evidence="1" id="KW-0808">Transferase</keyword>
<dbReference type="PANTHER" id="PTHR35276">
    <property type="entry name" value="S-ADENOSYL-L-METHIONINE-DEPENDENT METHYLTRANSFERASES SUPERFAMILY PROTEIN"/>
    <property type="match status" value="1"/>
</dbReference>
<reference evidence="2" key="1">
    <citation type="submission" date="2019-11" db="EMBL/GenBank/DDBJ databases">
        <authorList>
            <person name="Feng L."/>
        </authorList>
    </citation>
    <scope>NUCLEOTIDE SEQUENCE</scope>
    <source>
        <strain evidence="2">ECasseliflavusLFYP2</strain>
    </source>
</reference>
<evidence type="ECO:0000313" key="1">
    <source>
        <dbReference type="EMBL" id="MDT2965762.1"/>
    </source>
</evidence>
<name>A0A6N2Y4W7_ENTCA</name>
<dbReference type="EMBL" id="JARQDV010000011">
    <property type="protein sequence ID" value="MDT2965762.1"/>
    <property type="molecule type" value="Genomic_DNA"/>
</dbReference>
<proteinExistence type="predicted"/>
<organism evidence="2">
    <name type="scientific">Enterococcus casseliflavus</name>
    <name type="common">Enterococcus flavescens</name>
    <dbReference type="NCBI Taxonomy" id="37734"/>
    <lineage>
        <taxon>Bacteria</taxon>
        <taxon>Bacillati</taxon>
        <taxon>Bacillota</taxon>
        <taxon>Bacilli</taxon>
        <taxon>Lactobacillales</taxon>
        <taxon>Enterococcaceae</taxon>
        <taxon>Enterococcus</taxon>
    </lineage>
</organism>
<sequence length="192" mass="21147">MLPTAMRYSHTLLKEVLQPGQTAVDATMGNGFDTELLASLVGPTGQVFAFDIQEQALQATKKRLAEKELLAQVQLIHQGHETLAEVVSGPVHAAIFNLGYLPKGDKAIITLPDTTKTALEALLTRLAPKGRIILVCYYGHAGGEAELKEVHSFCQQLPQEAFNVLSYQFINQRNQPPILFCIERKNHQSSAR</sequence>
<dbReference type="PANTHER" id="PTHR35276:SF1">
    <property type="entry name" value="TRNA (MNM(5)S(2)U34)-METHYLTRANSFERASE, CHLOROPLASTIC"/>
    <property type="match status" value="1"/>
</dbReference>
<dbReference type="SUPFAM" id="SSF53335">
    <property type="entry name" value="S-adenosyl-L-methionine-dependent methyltransferases"/>
    <property type="match status" value="1"/>
</dbReference>
<accession>A0A6N2Y4W7</accession>
<dbReference type="GO" id="GO:0008168">
    <property type="term" value="F:methyltransferase activity"/>
    <property type="evidence" value="ECO:0007669"/>
    <property type="project" value="UniProtKB-KW"/>
</dbReference>
<dbReference type="CDD" id="cd02440">
    <property type="entry name" value="AdoMet_MTases"/>
    <property type="match status" value="1"/>
</dbReference>
<dbReference type="InterPro" id="IPR010719">
    <property type="entry name" value="MnmM_MeTrfase"/>
</dbReference>
<dbReference type="Pfam" id="PF06962">
    <property type="entry name" value="rRNA_methylase"/>
    <property type="match status" value="1"/>
</dbReference>
<evidence type="ECO:0000313" key="2">
    <source>
        <dbReference type="EMBL" id="VYT61213.1"/>
    </source>
</evidence>
<protein>
    <submittedName>
        <fullName evidence="2">16S rRNA m(4)C1402 methyltranserfase</fullName>
    </submittedName>
    <submittedName>
        <fullName evidence="1">Class I SAM-dependent methyltransferase</fullName>
    </submittedName>
</protein>
<dbReference type="EMBL" id="CACRTX010000001">
    <property type="protein sequence ID" value="VYT61213.1"/>
    <property type="molecule type" value="Genomic_DNA"/>
</dbReference>
<dbReference type="AlphaFoldDB" id="A0A6N2Y4W7"/>
<dbReference type="RefSeq" id="WP_015510496.1">
    <property type="nucleotide sequence ID" value="NZ_CABJET010000035.1"/>
</dbReference>
<keyword evidence="1" id="KW-0489">Methyltransferase</keyword>
<dbReference type="Proteomes" id="UP001268896">
    <property type="component" value="Unassembled WGS sequence"/>
</dbReference>